<dbReference type="EMBL" id="JAIWYP010000004">
    <property type="protein sequence ID" value="KAH3841085.1"/>
    <property type="molecule type" value="Genomic_DNA"/>
</dbReference>
<feature type="compositionally biased region" description="Polar residues" evidence="1">
    <location>
        <begin position="73"/>
        <end position="90"/>
    </location>
</feature>
<keyword evidence="4" id="KW-1185">Reference proteome</keyword>
<protein>
    <submittedName>
        <fullName evidence="3">Uncharacterized protein</fullName>
    </submittedName>
</protein>
<sequence length="108" mass="11788">MIRRTTFSLKGLLLFLIRPLTGRFPITGRLPIRSRLIRILGKKANPKPDKKTFKPLTGKSGPPQGQPYEAPLSTATTSDPGGTSRGNTSALRKSMAQNYFGRVGSFPC</sequence>
<gene>
    <name evidence="3" type="ORF">DPMN_114542</name>
</gene>
<name>A0A9D4KJK0_DREPO</name>
<feature type="signal peptide" evidence="2">
    <location>
        <begin position="1"/>
        <end position="22"/>
    </location>
</feature>
<proteinExistence type="predicted"/>
<evidence type="ECO:0000313" key="3">
    <source>
        <dbReference type="EMBL" id="KAH3841085.1"/>
    </source>
</evidence>
<reference evidence="3" key="1">
    <citation type="journal article" date="2019" name="bioRxiv">
        <title>The Genome of the Zebra Mussel, Dreissena polymorpha: A Resource for Invasive Species Research.</title>
        <authorList>
            <person name="McCartney M.A."/>
            <person name="Auch B."/>
            <person name="Kono T."/>
            <person name="Mallez S."/>
            <person name="Zhang Y."/>
            <person name="Obille A."/>
            <person name="Becker A."/>
            <person name="Abrahante J.E."/>
            <person name="Garbe J."/>
            <person name="Badalamenti J.P."/>
            <person name="Herman A."/>
            <person name="Mangelson H."/>
            <person name="Liachko I."/>
            <person name="Sullivan S."/>
            <person name="Sone E.D."/>
            <person name="Koren S."/>
            <person name="Silverstein K.A.T."/>
            <person name="Beckman K.B."/>
            <person name="Gohl D.M."/>
        </authorList>
    </citation>
    <scope>NUCLEOTIDE SEQUENCE</scope>
    <source>
        <strain evidence="3">Duluth1</strain>
        <tissue evidence="3">Whole animal</tissue>
    </source>
</reference>
<evidence type="ECO:0000256" key="2">
    <source>
        <dbReference type="SAM" id="SignalP"/>
    </source>
</evidence>
<keyword evidence="2" id="KW-0732">Signal</keyword>
<evidence type="ECO:0000313" key="4">
    <source>
        <dbReference type="Proteomes" id="UP000828390"/>
    </source>
</evidence>
<evidence type="ECO:0000256" key="1">
    <source>
        <dbReference type="SAM" id="MobiDB-lite"/>
    </source>
</evidence>
<feature type="chain" id="PRO_5038780137" evidence="2">
    <location>
        <begin position="23"/>
        <end position="108"/>
    </location>
</feature>
<dbReference type="Proteomes" id="UP000828390">
    <property type="component" value="Unassembled WGS sequence"/>
</dbReference>
<reference evidence="3" key="2">
    <citation type="submission" date="2020-11" db="EMBL/GenBank/DDBJ databases">
        <authorList>
            <person name="McCartney M.A."/>
            <person name="Auch B."/>
            <person name="Kono T."/>
            <person name="Mallez S."/>
            <person name="Becker A."/>
            <person name="Gohl D.M."/>
            <person name="Silverstein K.A.T."/>
            <person name="Koren S."/>
            <person name="Bechman K.B."/>
            <person name="Herman A."/>
            <person name="Abrahante J.E."/>
            <person name="Garbe J."/>
        </authorList>
    </citation>
    <scope>NUCLEOTIDE SEQUENCE</scope>
    <source>
        <strain evidence="3">Duluth1</strain>
        <tissue evidence="3">Whole animal</tissue>
    </source>
</reference>
<dbReference type="AlphaFoldDB" id="A0A9D4KJK0"/>
<feature type="region of interest" description="Disordered" evidence="1">
    <location>
        <begin position="41"/>
        <end position="90"/>
    </location>
</feature>
<organism evidence="3 4">
    <name type="scientific">Dreissena polymorpha</name>
    <name type="common">Zebra mussel</name>
    <name type="synonym">Mytilus polymorpha</name>
    <dbReference type="NCBI Taxonomy" id="45954"/>
    <lineage>
        <taxon>Eukaryota</taxon>
        <taxon>Metazoa</taxon>
        <taxon>Spiralia</taxon>
        <taxon>Lophotrochozoa</taxon>
        <taxon>Mollusca</taxon>
        <taxon>Bivalvia</taxon>
        <taxon>Autobranchia</taxon>
        <taxon>Heteroconchia</taxon>
        <taxon>Euheterodonta</taxon>
        <taxon>Imparidentia</taxon>
        <taxon>Neoheterodontei</taxon>
        <taxon>Myida</taxon>
        <taxon>Dreissenoidea</taxon>
        <taxon>Dreissenidae</taxon>
        <taxon>Dreissena</taxon>
    </lineage>
</organism>
<accession>A0A9D4KJK0</accession>
<comment type="caution">
    <text evidence="3">The sequence shown here is derived from an EMBL/GenBank/DDBJ whole genome shotgun (WGS) entry which is preliminary data.</text>
</comment>